<reference evidence="2" key="1">
    <citation type="submission" date="2016-06" db="EMBL/GenBank/DDBJ databases">
        <authorList>
            <person name="Petersen J."/>
            <person name="Sayavedra L."/>
        </authorList>
    </citation>
    <scope>NUCLEOTIDE SEQUENCE [LARGE SCALE GENOMIC DNA]</scope>
    <source>
        <strain evidence="2">BazSymA</strain>
    </source>
</reference>
<accession>A0A1H6MBF3</accession>
<dbReference type="Pfam" id="PF01724">
    <property type="entry name" value="DUF29"/>
    <property type="match status" value="1"/>
</dbReference>
<dbReference type="AlphaFoldDB" id="A0A1H6MBF3"/>
<gene>
    <name evidence="1" type="ORF">BAZSYMA_ACONTIG46737_1</name>
</gene>
<dbReference type="RefSeq" id="WP_090717069.1">
    <property type="nucleotide sequence ID" value="NZ_CDSC02000359.1"/>
</dbReference>
<dbReference type="PANTHER" id="PTHR34235">
    <property type="entry name" value="SLR1203 PROTEIN-RELATED"/>
    <property type="match status" value="1"/>
</dbReference>
<proteinExistence type="predicted"/>
<name>A0A1H6MBF3_9GAMM</name>
<evidence type="ECO:0000313" key="2">
    <source>
        <dbReference type="Proteomes" id="UP000198988"/>
    </source>
</evidence>
<dbReference type="OrthoDB" id="5766125at2"/>
<dbReference type="EMBL" id="CDSC02000359">
    <property type="protein sequence ID" value="SEH95060.1"/>
    <property type="molecule type" value="Genomic_DNA"/>
</dbReference>
<dbReference type="Gene3D" id="1.20.1220.20">
    <property type="entry name" value="Uncharcterised protein PF01724"/>
    <property type="match status" value="1"/>
</dbReference>
<protein>
    <submittedName>
        <fullName evidence="1">Protein containing DUF29</fullName>
    </submittedName>
</protein>
<organism evidence="1 2">
    <name type="scientific">Bathymodiolus azoricus thioautotrophic gill symbiont</name>
    <dbReference type="NCBI Taxonomy" id="235205"/>
    <lineage>
        <taxon>Bacteria</taxon>
        <taxon>Pseudomonadati</taxon>
        <taxon>Pseudomonadota</taxon>
        <taxon>Gammaproteobacteria</taxon>
        <taxon>sulfur-oxidizing symbionts</taxon>
    </lineage>
</organism>
<dbReference type="Proteomes" id="UP000198988">
    <property type="component" value="Unassembled WGS sequence"/>
</dbReference>
<evidence type="ECO:0000313" key="1">
    <source>
        <dbReference type="EMBL" id="SEH95060.1"/>
    </source>
</evidence>
<dbReference type="InterPro" id="IPR002636">
    <property type="entry name" value="DUF29"/>
</dbReference>
<sequence>MSQLHEQDFYAWTQQQVHLLKDEKLDEIDVAALIEELESMGAREKRELLSRLEVLLMHLLKWQYQPERQGKLWEFTIQEQRSRIKDHFSENPSLTNPETLELGLIKAYAYAVRNAVYETGFKVSHFPKDCPYSLEQILDINFYPNVDDDEN</sequence>